<dbReference type="InterPro" id="IPR003591">
    <property type="entry name" value="Leu-rich_rpt_typical-subtyp"/>
</dbReference>
<dbReference type="EMBL" id="ATLV01024237">
    <property type="status" value="NOT_ANNOTATED_CDS"/>
    <property type="molecule type" value="Genomic_DNA"/>
</dbReference>
<reference evidence="3 5" key="1">
    <citation type="journal article" date="2014" name="BMC Genomics">
        <title>Genome sequence of Anopheles sinensis provides insight into genetics basis of mosquito competence for malaria parasites.</title>
        <authorList>
            <person name="Zhou D."/>
            <person name="Zhang D."/>
            <person name="Ding G."/>
            <person name="Shi L."/>
            <person name="Hou Q."/>
            <person name="Ye Y."/>
            <person name="Xu Y."/>
            <person name="Zhou H."/>
            <person name="Xiong C."/>
            <person name="Li S."/>
            <person name="Yu J."/>
            <person name="Hong S."/>
            <person name="Yu X."/>
            <person name="Zou P."/>
            <person name="Chen C."/>
            <person name="Chang X."/>
            <person name="Wang W."/>
            <person name="Lv Y."/>
            <person name="Sun Y."/>
            <person name="Ma L."/>
            <person name="Shen B."/>
            <person name="Zhu C."/>
        </authorList>
    </citation>
    <scope>NUCLEOTIDE SEQUENCE [LARGE SCALE GENOMIC DNA]</scope>
</reference>
<keyword evidence="5" id="KW-1185">Reference proteome</keyword>
<dbReference type="InterPro" id="IPR032675">
    <property type="entry name" value="LRR_dom_sf"/>
</dbReference>
<organism evidence="3">
    <name type="scientific">Anopheles sinensis</name>
    <name type="common">Mosquito</name>
    <dbReference type="NCBI Taxonomy" id="74873"/>
    <lineage>
        <taxon>Eukaryota</taxon>
        <taxon>Metazoa</taxon>
        <taxon>Ecdysozoa</taxon>
        <taxon>Arthropoda</taxon>
        <taxon>Hexapoda</taxon>
        <taxon>Insecta</taxon>
        <taxon>Pterygota</taxon>
        <taxon>Neoptera</taxon>
        <taxon>Endopterygota</taxon>
        <taxon>Diptera</taxon>
        <taxon>Nematocera</taxon>
        <taxon>Culicoidea</taxon>
        <taxon>Culicidae</taxon>
        <taxon>Anophelinae</taxon>
        <taxon>Anopheles</taxon>
    </lineage>
</organism>
<name>A0A084WLG0_ANOSI</name>
<reference evidence="4" key="2">
    <citation type="submission" date="2020-05" db="UniProtKB">
        <authorList>
            <consortium name="EnsemblMetazoa"/>
        </authorList>
    </citation>
    <scope>IDENTIFICATION</scope>
</reference>
<dbReference type="VEuPathDB" id="VectorBase:ASIC019107"/>
<proteinExistence type="predicted"/>
<accession>A0A084WLG0</accession>
<sequence>MDSCVDGGVCTIPRLDTTQNGWARSIVSAIQQEHSMVIIQSVTLPVSPGAMASFVQIMSSFTAELTFRKYYERVFYSPRDTEVETLLLIDAPVLQEFRIQPNRHIRSLSIYNTGLRQFPQGLKYLASLNTLYASKNQFTQFTLASFSSTQRFSRMDLSDNQISLLIGTNHTVSIETLNIALNRLTTVDMAFFGQIANLSVLHLIYNQIIRVDSTMPVKLLALDQLMLTNYRLTSFQPQAVTFPVLRTLSLRSNNLSSVPRNLANYPALESLDLGENKLTRVDLSSIRQAKKLASLNLDRNMIASLSASSPLQHDALRVVSVNSNELVQVNFTGCIFPSLQSITMGCNRLTSVPSNVFQLFPAVMLYMPGNPTSCESAKKFKKQLLNRTLTLNTVGRGASCREHESLIEIDSWSNVCCAK</sequence>
<dbReference type="SUPFAM" id="SSF52058">
    <property type="entry name" value="L domain-like"/>
    <property type="match status" value="1"/>
</dbReference>
<dbReference type="Gene3D" id="3.80.10.10">
    <property type="entry name" value="Ribonuclease Inhibitor"/>
    <property type="match status" value="2"/>
</dbReference>
<dbReference type="Pfam" id="PF13855">
    <property type="entry name" value="LRR_8"/>
    <property type="match status" value="1"/>
</dbReference>
<dbReference type="SMART" id="SM00369">
    <property type="entry name" value="LRR_TYP"/>
    <property type="match status" value="5"/>
</dbReference>
<evidence type="ECO:0000313" key="3">
    <source>
        <dbReference type="EMBL" id="KFB51054.1"/>
    </source>
</evidence>
<dbReference type="Proteomes" id="UP000030765">
    <property type="component" value="Unassembled WGS sequence"/>
</dbReference>
<evidence type="ECO:0000313" key="5">
    <source>
        <dbReference type="Proteomes" id="UP000030765"/>
    </source>
</evidence>
<evidence type="ECO:0000256" key="2">
    <source>
        <dbReference type="ARBA" id="ARBA00022737"/>
    </source>
</evidence>
<dbReference type="VEuPathDB" id="VectorBase:ASIS014008"/>
<dbReference type="OMA" id="ARKCATM"/>
<evidence type="ECO:0000256" key="1">
    <source>
        <dbReference type="ARBA" id="ARBA00022614"/>
    </source>
</evidence>
<dbReference type="GO" id="GO:0005615">
    <property type="term" value="C:extracellular space"/>
    <property type="evidence" value="ECO:0007669"/>
    <property type="project" value="TreeGrafter"/>
</dbReference>
<dbReference type="OrthoDB" id="676979at2759"/>
<dbReference type="PROSITE" id="PS51450">
    <property type="entry name" value="LRR"/>
    <property type="match status" value="1"/>
</dbReference>
<protein>
    <submittedName>
        <fullName evidence="3">AGAP007469-PA-like protein</fullName>
    </submittedName>
</protein>
<dbReference type="InterPro" id="IPR050333">
    <property type="entry name" value="SLRP"/>
</dbReference>
<dbReference type="PANTHER" id="PTHR45712:SF22">
    <property type="entry name" value="INSULIN-LIKE GROWTH FACTOR-BINDING PROTEIN COMPLEX ACID LABILE SUBUNIT"/>
    <property type="match status" value="1"/>
</dbReference>
<keyword evidence="2" id="KW-0677">Repeat</keyword>
<dbReference type="AlphaFoldDB" id="A0A084WLG0"/>
<dbReference type="EMBL" id="KE525350">
    <property type="protein sequence ID" value="KFB51054.1"/>
    <property type="molecule type" value="Genomic_DNA"/>
</dbReference>
<dbReference type="InterPro" id="IPR001611">
    <property type="entry name" value="Leu-rich_rpt"/>
</dbReference>
<dbReference type="STRING" id="74873.A0A084WLG0"/>
<dbReference type="PANTHER" id="PTHR45712">
    <property type="entry name" value="AGAP008170-PA"/>
    <property type="match status" value="1"/>
</dbReference>
<evidence type="ECO:0000313" key="4">
    <source>
        <dbReference type="EnsemblMetazoa" id="ASIC019107-PA"/>
    </source>
</evidence>
<dbReference type="EnsemblMetazoa" id="ASIC019107-RA">
    <property type="protein sequence ID" value="ASIC019107-PA"/>
    <property type="gene ID" value="ASIC019107"/>
</dbReference>
<gene>
    <name evidence="3" type="ORF">ZHAS_00019107</name>
</gene>
<keyword evidence="1" id="KW-0433">Leucine-rich repeat</keyword>